<organism evidence="1 2">
    <name type="scientific">Helianthus annuus</name>
    <name type="common">Common sunflower</name>
    <dbReference type="NCBI Taxonomy" id="4232"/>
    <lineage>
        <taxon>Eukaryota</taxon>
        <taxon>Viridiplantae</taxon>
        <taxon>Streptophyta</taxon>
        <taxon>Embryophyta</taxon>
        <taxon>Tracheophyta</taxon>
        <taxon>Spermatophyta</taxon>
        <taxon>Magnoliopsida</taxon>
        <taxon>eudicotyledons</taxon>
        <taxon>Gunneridae</taxon>
        <taxon>Pentapetalae</taxon>
        <taxon>asterids</taxon>
        <taxon>campanulids</taxon>
        <taxon>Asterales</taxon>
        <taxon>Asteraceae</taxon>
        <taxon>Asteroideae</taxon>
        <taxon>Heliantheae alliance</taxon>
        <taxon>Heliantheae</taxon>
        <taxon>Helianthus</taxon>
    </lineage>
</organism>
<proteinExistence type="predicted"/>
<accession>A0A251VF73</accession>
<dbReference type="Proteomes" id="UP000215914">
    <property type="component" value="Chromosome 2"/>
</dbReference>
<name>A0A251VF73_HELAN</name>
<evidence type="ECO:0000313" key="1">
    <source>
        <dbReference type="EMBL" id="OTG33331.1"/>
    </source>
</evidence>
<evidence type="ECO:0000313" key="2">
    <source>
        <dbReference type="Proteomes" id="UP000215914"/>
    </source>
</evidence>
<protein>
    <submittedName>
        <fullName evidence="1">Uncharacterized protein</fullName>
    </submittedName>
</protein>
<dbReference type="EMBL" id="CM007891">
    <property type="protein sequence ID" value="OTG33331.1"/>
    <property type="molecule type" value="Genomic_DNA"/>
</dbReference>
<sequence>MIISSHVFPNEFHLSIVNPSFVSFNTAILTQIKGRFFLNPSLLHLALLDQSYSHQMIHVSRSKSPLSIGNEAIVVLTVCNGWRLRLVDGGCIVDLMARFIVPGW</sequence>
<reference evidence="2" key="1">
    <citation type="journal article" date="2017" name="Nature">
        <title>The sunflower genome provides insights into oil metabolism, flowering and Asterid evolution.</title>
        <authorList>
            <person name="Badouin H."/>
            <person name="Gouzy J."/>
            <person name="Grassa C.J."/>
            <person name="Murat F."/>
            <person name="Staton S.E."/>
            <person name="Cottret L."/>
            <person name="Lelandais-Briere C."/>
            <person name="Owens G.L."/>
            <person name="Carrere S."/>
            <person name="Mayjonade B."/>
            <person name="Legrand L."/>
            <person name="Gill N."/>
            <person name="Kane N.C."/>
            <person name="Bowers J.E."/>
            <person name="Hubner S."/>
            <person name="Bellec A."/>
            <person name="Berard A."/>
            <person name="Berges H."/>
            <person name="Blanchet N."/>
            <person name="Boniface M.C."/>
            <person name="Brunel D."/>
            <person name="Catrice O."/>
            <person name="Chaidir N."/>
            <person name="Claudel C."/>
            <person name="Donnadieu C."/>
            <person name="Faraut T."/>
            <person name="Fievet G."/>
            <person name="Helmstetter N."/>
            <person name="King M."/>
            <person name="Knapp S.J."/>
            <person name="Lai Z."/>
            <person name="Le Paslier M.C."/>
            <person name="Lippi Y."/>
            <person name="Lorenzon L."/>
            <person name="Mandel J.R."/>
            <person name="Marage G."/>
            <person name="Marchand G."/>
            <person name="Marquand E."/>
            <person name="Bret-Mestries E."/>
            <person name="Morien E."/>
            <person name="Nambeesan S."/>
            <person name="Nguyen T."/>
            <person name="Pegot-Espagnet P."/>
            <person name="Pouilly N."/>
            <person name="Raftis F."/>
            <person name="Sallet E."/>
            <person name="Schiex T."/>
            <person name="Thomas J."/>
            <person name="Vandecasteele C."/>
            <person name="Vares D."/>
            <person name="Vear F."/>
            <person name="Vautrin S."/>
            <person name="Crespi M."/>
            <person name="Mangin B."/>
            <person name="Burke J.M."/>
            <person name="Salse J."/>
            <person name="Munos S."/>
            <person name="Vincourt P."/>
            <person name="Rieseberg L.H."/>
            <person name="Langlade N.B."/>
        </authorList>
    </citation>
    <scope>NUCLEOTIDE SEQUENCE [LARGE SCALE GENOMIC DNA]</scope>
    <source>
        <strain evidence="2">cv. SF193</strain>
    </source>
</reference>
<dbReference type="InParanoid" id="A0A251VF73"/>
<dbReference type="AlphaFoldDB" id="A0A251VF73"/>
<gene>
    <name evidence="1" type="ORF">HannXRQ_Chr02g0033541</name>
</gene>
<keyword evidence="2" id="KW-1185">Reference proteome</keyword>